<keyword evidence="2" id="KW-1185">Reference proteome</keyword>
<dbReference type="Proteomes" id="UP000711178">
    <property type="component" value="Unassembled WGS sequence"/>
</dbReference>
<name>A0ABS7FG89_9NEIS</name>
<evidence type="ECO:0000313" key="2">
    <source>
        <dbReference type="Proteomes" id="UP000711178"/>
    </source>
</evidence>
<evidence type="ECO:0000313" key="1">
    <source>
        <dbReference type="EMBL" id="MBW8289085.1"/>
    </source>
</evidence>
<proteinExistence type="predicted"/>
<dbReference type="RefSeq" id="WP_043573479.1">
    <property type="nucleotide sequence ID" value="NZ_CP142381.1"/>
</dbReference>
<reference evidence="1 2" key="1">
    <citation type="submission" date="2021-05" db="EMBL/GenBank/DDBJ databases">
        <title>Draft Whole Genome Sequencing Of Biosensor Chromobacterium violaceum Strain CV026 Reveals A Regulatory RNA In Chromobacterium violaceum Phenotype Regulatory Network.</title>
        <authorList>
            <person name="Hong K.W."/>
            <person name="Chan K.G."/>
            <person name="Chang C.-Y."/>
        </authorList>
    </citation>
    <scope>NUCLEOTIDE SEQUENCE [LARGE SCALE GENOMIC DNA]</scope>
    <source>
        <strain evidence="1 2">ATCC 31532</strain>
    </source>
</reference>
<comment type="caution">
    <text evidence="1">The sequence shown here is derived from an EMBL/GenBank/DDBJ whole genome shotgun (WGS) entry which is preliminary data.</text>
</comment>
<accession>A0ABS7FG89</accession>
<sequence>MSLTTDFLENPQAFMRSQAILIPAQVPPGNGKYQFAAQGAHAAVLQSTAASPNIPGFYAHPVANNINLFVLPTQQPARYYMFTDGMNGCQFLAYGPDRQHITVEHNNFIGDPTRYAARLAEVVALKPAYLLHISPSGVNNIPAGQYNSQQGVNIVGEYGQANGWRFWVRDRVDQNQGTVYGPL</sequence>
<organism evidence="1 2">
    <name type="scientific">Chromobacterium subtsugae</name>
    <dbReference type="NCBI Taxonomy" id="251747"/>
    <lineage>
        <taxon>Bacteria</taxon>
        <taxon>Pseudomonadati</taxon>
        <taxon>Pseudomonadota</taxon>
        <taxon>Betaproteobacteria</taxon>
        <taxon>Neisseriales</taxon>
        <taxon>Chromobacteriaceae</taxon>
        <taxon>Chromobacterium</taxon>
    </lineage>
</organism>
<dbReference type="EMBL" id="JAHDTB010000014">
    <property type="protein sequence ID" value="MBW8289085.1"/>
    <property type="molecule type" value="Genomic_DNA"/>
</dbReference>
<gene>
    <name evidence="1" type="ORF">KIF53_15740</name>
</gene>
<protein>
    <submittedName>
        <fullName evidence="1">Uncharacterized protein</fullName>
    </submittedName>
</protein>
<dbReference type="GeneID" id="89685700"/>